<reference evidence="1 2" key="1">
    <citation type="submission" date="2015-04" db="EMBL/GenBank/DDBJ databases">
        <title>Draft genome of the roundworm Trichinella nativa.</title>
        <authorList>
            <person name="Mitreva M."/>
        </authorList>
    </citation>
    <scope>NUCLEOTIDE SEQUENCE [LARGE SCALE GENOMIC DNA]</scope>
    <source>
        <strain evidence="1 2">ISS45</strain>
    </source>
</reference>
<protein>
    <submittedName>
        <fullName evidence="1">Uncharacterized protein</fullName>
    </submittedName>
</protein>
<name>A0A1Y3E846_9BILA</name>
<dbReference type="EMBL" id="LVZM01021503">
    <property type="protein sequence ID" value="OUC41292.1"/>
    <property type="molecule type" value="Genomic_DNA"/>
</dbReference>
<accession>A0A1Y3E846</accession>
<dbReference type="AlphaFoldDB" id="A0A1Y3E846"/>
<organism evidence="1 2">
    <name type="scientific">Trichinella nativa</name>
    <dbReference type="NCBI Taxonomy" id="6335"/>
    <lineage>
        <taxon>Eukaryota</taxon>
        <taxon>Metazoa</taxon>
        <taxon>Ecdysozoa</taxon>
        <taxon>Nematoda</taxon>
        <taxon>Enoplea</taxon>
        <taxon>Dorylaimia</taxon>
        <taxon>Trichinellida</taxon>
        <taxon>Trichinellidae</taxon>
        <taxon>Trichinella</taxon>
    </lineage>
</organism>
<gene>
    <name evidence="1" type="ORF">D917_03478</name>
</gene>
<dbReference type="Proteomes" id="UP000243006">
    <property type="component" value="Unassembled WGS sequence"/>
</dbReference>
<evidence type="ECO:0000313" key="2">
    <source>
        <dbReference type="Proteomes" id="UP000243006"/>
    </source>
</evidence>
<sequence>MYGYCITKIATQELLLLRPTLLHSTVGDRSCCFENAFANGKGINQEGHFMDVSCIEYCKSRSGEKWIQLKSGTSFMSQNSSLDNNNSQRRSSSCISQHELLNRTRSTLLIRFFGVSCTIGVNCQSQILRVVQIWKGSDIIMMMKKMIHPLIGGGFDVEGRIVIQVDLEAATTVERVVVPSAGENSAIEMVTTTIDLGSIAEAEVEVEESIARVIRIAKETDIHAGHVAEVIAATHPAAAMSFPEVLEHVFIERRGCLSIFAVV</sequence>
<proteinExistence type="predicted"/>
<evidence type="ECO:0000313" key="1">
    <source>
        <dbReference type="EMBL" id="OUC41292.1"/>
    </source>
</evidence>
<comment type="caution">
    <text evidence="1">The sequence shown here is derived from an EMBL/GenBank/DDBJ whole genome shotgun (WGS) entry which is preliminary data.</text>
</comment>